<evidence type="ECO:0000313" key="8">
    <source>
        <dbReference type="EMBL" id="MDN3563002.1"/>
    </source>
</evidence>
<accession>A0ABT7ZZV8</accession>
<dbReference type="InterPro" id="IPR005498">
    <property type="entry name" value="T4SS_VirB10/TraB/TrbI"/>
</dbReference>
<keyword evidence="5 7" id="KW-0472">Membrane</keyword>
<evidence type="ECO:0000256" key="6">
    <source>
        <dbReference type="SAM" id="MobiDB-lite"/>
    </source>
</evidence>
<keyword evidence="3 7" id="KW-0812">Transmembrane</keyword>
<feature type="compositionally biased region" description="Gly residues" evidence="6">
    <location>
        <begin position="132"/>
        <end position="150"/>
    </location>
</feature>
<dbReference type="RefSeq" id="WP_290314732.1">
    <property type="nucleotide sequence ID" value="NZ_JAUFPN010000009.1"/>
</dbReference>
<gene>
    <name evidence="8" type="ORF">QWZ14_01230</name>
</gene>
<evidence type="ECO:0000256" key="1">
    <source>
        <dbReference type="ARBA" id="ARBA00004167"/>
    </source>
</evidence>
<comment type="subcellular location">
    <subcellularLocation>
        <location evidence="1">Membrane</location>
        <topology evidence="1">Single-pass membrane protein</topology>
    </subcellularLocation>
</comment>
<feature type="transmembrane region" description="Helical" evidence="7">
    <location>
        <begin position="27"/>
        <end position="45"/>
    </location>
</feature>
<feature type="region of interest" description="Disordered" evidence="6">
    <location>
        <begin position="1"/>
        <end position="22"/>
    </location>
</feature>
<sequence length="368" mass="37892">MSGSAPSPVQQPRAAAPGRRPVGRGSVIGLVALGLLSLVGIVYFTSGTPPDRAPQARPAEGAPGQIGATFEPYQPPPPVRVALPMPLPQPAPSALSPITSAVAAQPRGYQPTPLMAFGGPQGTSQGAEAQAGAGGGVPGSSGGGSAGSGDGLAARLRAEDQPVAVATRLPDRNLFLTEGTPIPCVPDSPITSDVEGAFRCKLPEAVYATSGAVPLLDAGTWIVGRVDSGLRRGQRRLFAVMTRVETPQGCLVRIRAPAADALGQAGLDGEIDTHFFQRFGAYIGMAFLDSGMQAAVLAASNAAGRSNGGVSFYQFQNAGRMGGQSLFAEDAAIPPTLRRNQAEPIVVRLTQDVDMRPCFRLRLREAGR</sequence>
<feature type="compositionally biased region" description="Low complexity" evidence="6">
    <location>
        <begin position="122"/>
        <end position="131"/>
    </location>
</feature>
<protein>
    <submittedName>
        <fullName evidence="8">TrbI/VirB10 family protein</fullName>
    </submittedName>
</protein>
<dbReference type="EMBL" id="JAUFPN010000009">
    <property type="protein sequence ID" value="MDN3563002.1"/>
    <property type="molecule type" value="Genomic_DNA"/>
</dbReference>
<evidence type="ECO:0000313" key="9">
    <source>
        <dbReference type="Proteomes" id="UP001529369"/>
    </source>
</evidence>
<keyword evidence="9" id="KW-1185">Reference proteome</keyword>
<keyword evidence="4 7" id="KW-1133">Transmembrane helix</keyword>
<reference evidence="9" key="1">
    <citation type="journal article" date="2019" name="Int. J. Syst. Evol. Microbiol.">
        <title>The Global Catalogue of Microorganisms (GCM) 10K type strain sequencing project: providing services to taxonomists for standard genome sequencing and annotation.</title>
        <authorList>
            <consortium name="The Broad Institute Genomics Platform"/>
            <consortium name="The Broad Institute Genome Sequencing Center for Infectious Disease"/>
            <person name="Wu L."/>
            <person name="Ma J."/>
        </authorList>
    </citation>
    <scope>NUCLEOTIDE SEQUENCE [LARGE SCALE GENOMIC DNA]</scope>
    <source>
        <strain evidence="9">CECT 7131</strain>
    </source>
</reference>
<feature type="compositionally biased region" description="Low complexity" evidence="6">
    <location>
        <begin position="8"/>
        <end position="22"/>
    </location>
</feature>
<evidence type="ECO:0000256" key="2">
    <source>
        <dbReference type="ARBA" id="ARBA00010265"/>
    </source>
</evidence>
<dbReference type="Proteomes" id="UP001529369">
    <property type="component" value="Unassembled WGS sequence"/>
</dbReference>
<evidence type="ECO:0000256" key="3">
    <source>
        <dbReference type="ARBA" id="ARBA00022692"/>
    </source>
</evidence>
<proteinExistence type="inferred from homology"/>
<evidence type="ECO:0000256" key="5">
    <source>
        <dbReference type="ARBA" id="ARBA00023136"/>
    </source>
</evidence>
<organism evidence="8 9">
    <name type="scientific">Paeniroseomonas aquatica</name>
    <dbReference type="NCBI Taxonomy" id="373043"/>
    <lineage>
        <taxon>Bacteria</taxon>
        <taxon>Pseudomonadati</taxon>
        <taxon>Pseudomonadota</taxon>
        <taxon>Alphaproteobacteria</taxon>
        <taxon>Acetobacterales</taxon>
        <taxon>Acetobacteraceae</taxon>
        <taxon>Paeniroseomonas</taxon>
    </lineage>
</organism>
<feature type="region of interest" description="Disordered" evidence="6">
    <location>
        <begin position="48"/>
        <end position="71"/>
    </location>
</feature>
<evidence type="ECO:0000256" key="7">
    <source>
        <dbReference type="SAM" id="Phobius"/>
    </source>
</evidence>
<name>A0ABT7ZZV8_9PROT</name>
<evidence type="ECO:0000256" key="4">
    <source>
        <dbReference type="ARBA" id="ARBA00022989"/>
    </source>
</evidence>
<comment type="caution">
    <text evidence="8">The sequence shown here is derived from an EMBL/GenBank/DDBJ whole genome shotgun (WGS) entry which is preliminary data.</text>
</comment>
<comment type="similarity">
    <text evidence="2">Belongs to the TrbI/VirB10 family.</text>
</comment>
<dbReference type="CDD" id="cd16429">
    <property type="entry name" value="VirB10"/>
    <property type="match status" value="1"/>
</dbReference>
<dbReference type="Gene3D" id="2.40.128.260">
    <property type="entry name" value="Type IV secretion system, VirB10/TraB/TrbI"/>
    <property type="match status" value="1"/>
</dbReference>
<dbReference type="InterPro" id="IPR042217">
    <property type="entry name" value="T4SS_VirB10/TrbI"/>
</dbReference>
<dbReference type="Pfam" id="PF03743">
    <property type="entry name" value="TrbI"/>
    <property type="match status" value="1"/>
</dbReference>
<feature type="region of interest" description="Disordered" evidence="6">
    <location>
        <begin position="118"/>
        <end position="151"/>
    </location>
</feature>